<proteinExistence type="predicted"/>
<evidence type="ECO:0000313" key="1">
    <source>
        <dbReference type="Ensembl" id="ENSPTEP00000042056.1"/>
    </source>
</evidence>
<reference evidence="1" key="1">
    <citation type="submission" date="2025-08" db="UniProtKB">
        <authorList>
            <consortium name="Ensembl"/>
        </authorList>
    </citation>
    <scope>IDENTIFICATION</scope>
</reference>
<dbReference type="Ensembl" id="ENSPTET00000056100.1">
    <property type="protein sequence ID" value="ENSPTEP00000042056.1"/>
    <property type="gene ID" value="ENSPTEG00000038426.1"/>
</dbReference>
<dbReference type="Proteomes" id="UP000694416">
    <property type="component" value="Unplaced"/>
</dbReference>
<reference evidence="1" key="2">
    <citation type="submission" date="2025-09" db="UniProtKB">
        <authorList>
            <consortium name="Ensembl"/>
        </authorList>
    </citation>
    <scope>IDENTIFICATION</scope>
</reference>
<name>A0A8C9M101_9PRIM</name>
<accession>A0A8C9M101</accession>
<protein>
    <submittedName>
        <fullName evidence="1">Uncharacterized protein</fullName>
    </submittedName>
</protein>
<dbReference type="AlphaFoldDB" id="A0A8C9M101"/>
<keyword evidence="2" id="KW-1185">Reference proteome</keyword>
<evidence type="ECO:0000313" key="2">
    <source>
        <dbReference type="Proteomes" id="UP000694416"/>
    </source>
</evidence>
<organism evidence="1 2">
    <name type="scientific">Piliocolobus tephrosceles</name>
    <name type="common">Ugandan red Colobus</name>
    <dbReference type="NCBI Taxonomy" id="591936"/>
    <lineage>
        <taxon>Eukaryota</taxon>
        <taxon>Metazoa</taxon>
        <taxon>Chordata</taxon>
        <taxon>Craniata</taxon>
        <taxon>Vertebrata</taxon>
        <taxon>Euteleostomi</taxon>
        <taxon>Mammalia</taxon>
        <taxon>Eutheria</taxon>
        <taxon>Euarchontoglires</taxon>
        <taxon>Primates</taxon>
        <taxon>Haplorrhini</taxon>
        <taxon>Catarrhini</taxon>
        <taxon>Cercopithecidae</taxon>
        <taxon>Colobinae</taxon>
        <taxon>Piliocolobus</taxon>
    </lineage>
</organism>
<sequence>VSYLGFFKKWKERHLRAMTQSSHFWPHVSLLVPTGLVRGRQALQYPQYPQSLLLAILGRADVWATSSPRLSLKTQSSFCLKFYLLLSQVVVDTPAGLYGGSGTVKGGRQAQSTFPFTGNRTQAPVCPRSNV</sequence>